<gene>
    <name evidence="4" type="ORF">R2APBS1_1422</name>
</gene>
<dbReference type="STRING" id="666685.R2APBS1_1422"/>
<keyword evidence="5" id="KW-1185">Reference proteome</keyword>
<dbReference type="GO" id="GO:0016757">
    <property type="term" value="F:glycosyltransferase activity"/>
    <property type="evidence" value="ECO:0007669"/>
    <property type="project" value="UniProtKB-KW"/>
</dbReference>
<dbReference type="EMBL" id="CP003470">
    <property type="protein sequence ID" value="AGG88571.1"/>
    <property type="molecule type" value="Genomic_DNA"/>
</dbReference>
<reference evidence="4 5" key="1">
    <citation type="submission" date="2012-04" db="EMBL/GenBank/DDBJ databases">
        <title>Complete genome of Rhodanobacter sp. 2APBS1.</title>
        <authorList>
            <consortium name="US DOE Joint Genome Institute"/>
            <person name="Huntemann M."/>
            <person name="Wei C.-L."/>
            <person name="Han J."/>
            <person name="Detter J.C."/>
            <person name="Han C."/>
            <person name="Tapia R."/>
            <person name="Munk A.C.C."/>
            <person name="Chen A."/>
            <person name="Krypides N."/>
            <person name="Mavromatis K."/>
            <person name="Markowitz V."/>
            <person name="Szeto E."/>
            <person name="Ivanova N."/>
            <person name="Mikhailova N."/>
            <person name="Ovchinnikova G."/>
            <person name="Pagani I."/>
            <person name="Pati A."/>
            <person name="Goodwin L."/>
            <person name="Peters L."/>
            <person name="Pitluck S."/>
            <person name="Woyke T."/>
            <person name="Prakash O."/>
            <person name="Elkins J."/>
            <person name="Brown S."/>
            <person name="Palumbo A."/>
            <person name="Hemme C."/>
            <person name="Zhou J."/>
            <person name="Watson D."/>
            <person name="Jardine P."/>
            <person name="Kostka J."/>
            <person name="Green S."/>
        </authorList>
    </citation>
    <scope>NUCLEOTIDE SEQUENCE [LARGE SCALE GENOMIC DNA]</scope>
    <source>
        <strain evidence="4 5">2APBS1</strain>
    </source>
</reference>
<name>M4NLG0_9GAMM</name>
<dbReference type="InterPro" id="IPR029058">
    <property type="entry name" value="AB_hydrolase_fold"/>
</dbReference>
<accession>M4NLG0</accession>
<evidence type="ECO:0000313" key="5">
    <source>
        <dbReference type="Proteomes" id="UP000011859"/>
    </source>
</evidence>
<keyword evidence="4" id="KW-0328">Glycosyltransferase</keyword>
<dbReference type="GO" id="GO:0052689">
    <property type="term" value="F:carboxylic ester hydrolase activity"/>
    <property type="evidence" value="ECO:0007669"/>
    <property type="project" value="UniProtKB-ARBA"/>
</dbReference>
<sequence length="430" mass="45029">MVSLPFLDRDDAGRQLADALAHYRGTQPVVLAIPRGAVPMGRVVADALGGELDVVLVRKLGAPGNPEFAIGAVDEHGSVLLNEYAAEAGADTAYTRRVAQRELALIRERRARYRPGRPATVLAGRTVIVVDDGLATGATMVAALRAVRAQGPARLVCAVPVAAADSLARVSALADEVVCLATPRPFHAVGSHYLDFDSVADEEVIALLTGPAAKGAPASLPPEGPVHIPAGQVVLEGDLVSPPSPRGLVLFVHGSGSSRHSTRNRYVASVLNRRGFSTLLFDLLTPQEDRDTAARFDVPRLARRLDAAVQWVRQQVALRDLPRGLFGASTGAAAALMVAAARPGEIDAVVSRGGRPDLADTSSLSRVQAPTLLIVGGADLQVLELNRAAQAAMPQGASLTVVPGATHLFEEPGALEQVAAIAADWFARWL</sequence>
<evidence type="ECO:0000313" key="4">
    <source>
        <dbReference type="EMBL" id="AGG88571.1"/>
    </source>
</evidence>
<feature type="domain" description="Phosphoribosyltransferase" evidence="2">
    <location>
        <begin position="14"/>
        <end position="180"/>
    </location>
</feature>
<dbReference type="ESTHER" id="9gamm-g4fuh9">
    <property type="family name" value="DLH-S"/>
</dbReference>
<dbReference type="Proteomes" id="UP000011859">
    <property type="component" value="Chromosome"/>
</dbReference>
<dbReference type="Pfam" id="PF00156">
    <property type="entry name" value="Pribosyltran"/>
    <property type="match status" value="1"/>
</dbReference>
<dbReference type="Gene3D" id="3.40.50.2020">
    <property type="match status" value="1"/>
</dbReference>
<dbReference type="AlphaFoldDB" id="M4NLG0"/>
<dbReference type="SUPFAM" id="SSF53271">
    <property type="entry name" value="PRTase-like"/>
    <property type="match status" value="1"/>
</dbReference>
<protein>
    <submittedName>
        <fullName evidence="4">Putative phosphoribosyltransferase</fullName>
    </submittedName>
</protein>
<evidence type="ECO:0000259" key="3">
    <source>
        <dbReference type="Pfam" id="PF20408"/>
    </source>
</evidence>
<evidence type="ECO:0000259" key="2">
    <source>
        <dbReference type="Pfam" id="PF00156"/>
    </source>
</evidence>
<dbReference type="Gene3D" id="3.30.1310.20">
    <property type="entry name" value="PRTase-like"/>
    <property type="match status" value="1"/>
</dbReference>
<dbReference type="eggNOG" id="COG1926">
    <property type="taxonomic scope" value="Bacteria"/>
</dbReference>
<dbReference type="Gene3D" id="3.40.50.1820">
    <property type="entry name" value="alpha/beta hydrolase"/>
    <property type="match status" value="1"/>
</dbReference>
<dbReference type="PANTHER" id="PTHR22946">
    <property type="entry name" value="DIENELACTONE HYDROLASE DOMAIN-CONTAINING PROTEIN-RELATED"/>
    <property type="match status" value="1"/>
</dbReference>
<dbReference type="InterPro" id="IPR029057">
    <property type="entry name" value="PRTase-like"/>
</dbReference>
<dbReference type="Pfam" id="PF20408">
    <property type="entry name" value="Abhydrolase_11"/>
    <property type="match status" value="1"/>
</dbReference>
<proteinExistence type="predicted"/>
<dbReference type="KEGG" id="rhd:R2APBS1_1422"/>
<organism evidence="4 5">
    <name type="scientific">Rhodanobacter denitrificans</name>
    <dbReference type="NCBI Taxonomy" id="666685"/>
    <lineage>
        <taxon>Bacteria</taxon>
        <taxon>Pseudomonadati</taxon>
        <taxon>Pseudomonadota</taxon>
        <taxon>Gammaproteobacteria</taxon>
        <taxon>Lysobacterales</taxon>
        <taxon>Rhodanobacteraceae</taxon>
        <taxon>Rhodanobacter</taxon>
    </lineage>
</organism>
<dbReference type="PANTHER" id="PTHR22946:SF9">
    <property type="entry name" value="POLYKETIDE TRANSFERASE AF380"/>
    <property type="match status" value="1"/>
</dbReference>
<dbReference type="eggNOG" id="COG0412">
    <property type="taxonomic scope" value="Bacteria"/>
</dbReference>
<dbReference type="InterPro" id="IPR046879">
    <property type="entry name" value="KANL3/Tex30_Abhydrolase"/>
</dbReference>
<keyword evidence="4" id="KW-0808">Transferase</keyword>
<dbReference type="SUPFAM" id="SSF53474">
    <property type="entry name" value="alpha/beta-Hydrolases"/>
    <property type="match status" value="1"/>
</dbReference>
<dbReference type="InterPro" id="IPR000836">
    <property type="entry name" value="PRTase_dom"/>
</dbReference>
<dbReference type="HOGENOM" id="CLU_050038_0_0_6"/>
<keyword evidence="1" id="KW-0378">Hydrolase</keyword>
<evidence type="ECO:0000256" key="1">
    <source>
        <dbReference type="ARBA" id="ARBA00022801"/>
    </source>
</evidence>
<dbReference type="CDD" id="cd06223">
    <property type="entry name" value="PRTases_typeI"/>
    <property type="match status" value="1"/>
</dbReference>
<dbReference type="InterPro" id="IPR050261">
    <property type="entry name" value="FrsA_esterase"/>
</dbReference>
<feature type="domain" description="KANL3/Tex30 alpha/beta hydrolase-like" evidence="3">
    <location>
        <begin position="247"/>
        <end position="412"/>
    </location>
</feature>